<sequence length="38" mass="4418">MPIGVDKDTIGTLPEHYVLVICYDRNRQLVDEDIHCFV</sequence>
<name>A0A377XDB7_KLEPN</name>
<evidence type="ECO:0000313" key="2">
    <source>
        <dbReference type="Proteomes" id="UP000254340"/>
    </source>
</evidence>
<accession>A0A377XDB7</accession>
<proteinExistence type="predicted"/>
<reference evidence="1 2" key="1">
    <citation type="submission" date="2018-06" db="EMBL/GenBank/DDBJ databases">
        <authorList>
            <consortium name="Pathogen Informatics"/>
            <person name="Doyle S."/>
        </authorList>
    </citation>
    <scope>NUCLEOTIDE SEQUENCE [LARGE SCALE GENOMIC DNA]</scope>
    <source>
        <strain evidence="1 2">NCTC5047</strain>
    </source>
</reference>
<evidence type="ECO:0000313" key="1">
    <source>
        <dbReference type="EMBL" id="STT78705.1"/>
    </source>
</evidence>
<dbReference type="Proteomes" id="UP000254340">
    <property type="component" value="Unassembled WGS sequence"/>
</dbReference>
<dbReference type="EMBL" id="UGLH01000005">
    <property type="protein sequence ID" value="STT78705.1"/>
    <property type="molecule type" value="Genomic_DNA"/>
</dbReference>
<organism evidence="1 2">
    <name type="scientific">Klebsiella pneumoniae</name>
    <dbReference type="NCBI Taxonomy" id="573"/>
    <lineage>
        <taxon>Bacteria</taxon>
        <taxon>Pseudomonadati</taxon>
        <taxon>Pseudomonadota</taxon>
        <taxon>Gammaproteobacteria</taxon>
        <taxon>Enterobacterales</taxon>
        <taxon>Enterobacteriaceae</taxon>
        <taxon>Klebsiella/Raoultella group</taxon>
        <taxon>Klebsiella</taxon>
        <taxon>Klebsiella pneumoniae complex</taxon>
    </lineage>
</organism>
<dbReference type="AlphaFoldDB" id="A0A377XDB7"/>
<protein>
    <submittedName>
        <fullName evidence="1">Uncharacterized protein</fullName>
    </submittedName>
</protein>
<gene>
    <name evidence="1" type="ORF">NCTC5047_01487</name>
</gene>